<dbReference type="Proteomes" id="UP000652761">
    <property type="component" value="Unassembled WGS sequence"/>
</dbReference>
<proteinExistence type="predicted"/>
<dbReference type="AlphaFoldDB" id="A0A843WQ44"/>
<organism evidence="1 2">
    <name type="scientific">Colocasia esculenta</name>
    <name type="common">Wild taro</name>
    <name type="synonym">Arum esculentum</name>
    <dbReference type="NCBI Taxonomy" id="4460"/>
    <lineage>
        <taxon>Eukaryota</taxon>
        <taxon>Viridiplantae</taxon>
        <taxon>Streptophyta</taxon>
        <taxon>Embryophyta</taxon>
        <taxon>Tracheophyta</taxon>
        <taxon>Spermatophyta</taxon>
        <taxon>Magnoliopsida</taxon>
        <taxon>Liliopsida</taxon>
        <taxon>Araceae</taxon>
        <taxon>Aroideae</taxon>
        <taxon>Colocasieae</taxon>
        <taxon>Colocasia</taxon>
    </lineage>
</organism>
<name>A0A843WQ44_COLES</name>
<evidence type="ECO:0000313" key="1">
    <source>
        <dbReference type="EMBL" id="MQM12089.1"/>
    </source>
</evidence>
<evidence type="ECO:0000313" key="2">
    <source>
        <dbReference type="Proteomes" id="UP000652761"/>
    </source>
</evidence>
<sequence>MKATISPVTIRLQQDDMSRSLSWLRHVGASLSERDQSLSRDNSHEILLACSVTPSVVTSTVESPRFRGEPGTWVCSGIVPV</sequence>
<protein>
    <submittedName>
        <fullName evidence="1">Uncharacterized protein</fullName>
    </submittedName>
</protein>
<keyword evidence="2" id="KW-1185">Reference proteome</keyword>
<gene>
    <name evidence="1" type="ORF">Taro_045002</name>
</gene>
<dbReference type="EMBL" id="NMUH01005193">
    <property type="protein sequence ID" value="MQM12089.1"/>
    <property type="molecule type" value="Genomic_DNA"/>
</dbReference>
<comment type="caution">
    <text evidence="1">The sequence shown here is derived from an EMBL/GenBank/DDBJ whole genome shotgun (WGS) entry which is preliminary data.</text>
</comment>
<reference evidence="1" key="1">
    <citation type="submission" date="2017-07" db="EMBL/GenBank/DDBJ databases">
        <title>Taro Niue Genome Assembly and Annotation.</title>
        <authorList>
            <person name="Atibalentja N."/>
            <person name="Keating K."/>
            <person name="Fields C.J."/>
        </authorList>
    </citation>
    <scope>NUCLEOTIDE SEQUENCE</scope>
    <source>
        <strain evidence="1">Niue_2</strain>
        <tissue evidence="1">Leaf</tissue>
    </source>
</reference>
<accession>A0A843WQ44</accession>